<dbReference type="PROSITE" id="PS50249">
    <property type="entry name" value="MPN"/>
    <property type="match status" value="1"/>
</dbReference>
<feature type="region of interest" description="Disordered" evidence="7">
    <location>
        <begin position="466"/>
        <end position="487"/>
    </location>
</feature>
<evidence type="ECO:0000259" key="8">
    <source>
        <dbReference type="PROSITE" id="PS50249"/>
    </source>
</evidence>
<dbReference type="InterPro" id="IPR037518">
    <property type="entry name" value="MPN"/>
</dbReference>
<dbReference type="EMBL" id="CAEY01000440">
    <property type="status" value="NOT_ANNOTATED_CDS"/>
    <property type="molecule type" value="Genomic_DNA"/>
</dbReference>
<dbReference type="EnsemblMetazoa" id="tetur01g04110.1">
    <property type="protein sequence ID" value="tetur01g04110.1"/>
    <property type="gene ID" value="tetur01g04110"/>
</dbReference>
<dbReference type="GO" id="GO:0005634">
    <property type="term" value="C:nucleus"/>
    <property type="evidence" value="ECO:0007669"/>
    <property type="project" value="TreeGrafter"/>
</dbReference>
<dbReference type="Pfam" id="PF05020">
    <property type="entry name" value="zf-NPL4"/>
    <property type="match status" value="1"/>
</dbReference>
<keyword evidence="3" id="KW-0863">Zinc-finger</keyword>
<dbReference type="Proteomes" id="UP000015104">
    <property type="component" value="Unassembled WGS sequence"/>
</dbReference>
<dbReference type="GO" id="GO:0031625">
    <property type="term" value="F:ubiquitin protein ligase binding"/>
    <property type="evidence" value="ECO:0007669"/>
    <property type="project" value="TreeGrafter"/>
</dbReference>
<accession>T1JQQ6</accession>
<dbReference type="Gene3D" id="2.30.30.380">
    <property type="entry name" value="Zn-finger domain of Sec23/24"/>
    <property type="match status" value="1"/>
</dbReference>
<dbReference type="PIRSF" id="PIRSF010052">
    <property type="entry name" value="Polyub_prc_Npl4"/>
    <property type="match status" value="1"/>
</dbReference>
<reference evidence="9" key="2">
    <citation type="submission" date="2015-06" db="UniProtKB">
        <authorList>
            <consortium name="EnsemblMetazoa"/>
        </authorList>
    </citation>
    <scope>IDENTIFICATION</scope>
</reference>
<feature type="compositionally biased region" description="Low complexity" evidence="7">
    <location>
        <begin position="466"/>
        <end position="477"/>
    </location>
</feature>
<dbReference type="FunFam" id="3.40.140.10:FF:000012">
    <property type="entry name" value="nuclear protein localization protein 4 homolog"/>
    <property type="match status" value="1"/>
</dbReference>
<dbReference type="OMA" id="KWSRTGR"/>
<keyword evidence="10" id="KW-1185">Reference proteome</keyword>
<dbReference type="PANTHER" id="PTHR12710:SF0">
    <property type="entry name" value="NUCLEAR PROTEIN LOCALIZATION PROTEIN 4 HOMOLOG"/>
    <property type="match status" value="1"/>
</dbReference>
<feature type="compositionally biased region" description="Polar residues" evidence="7">
    <location>
        <begin position="478"/>
        <end position="487"/>
    </location>
</feature>
<protein>
    <recommendedName>
        <fullName evidence="6">Nuclear protein localization protein 4 homolog</fullName>
    </recommendedName>
</protein>
<evidence type="ECO:0000313" key="10">
    <source>
        <dbReference type="Proteomes" id="UP000015104"/>
    </source>
</evidence>
<sequence>MDFKKYHGNNFTEDSVDIQLWTDKGLIERGKDRLCRHGPKAKCVHCTPLEPYDEAYMKEHNIKHMSFHSYLRKMTAGVDRGKFAALDNISCKIKEGCKDHSPWPAGICTKCQPSAITLTRQDYRHVDNIVFENAKIVERFLDYWRFTGHQRIGFLYGYYEVHKDLPLGIKTTVVAIYEPPQETGRDFVKLNWPEPNQTEVDSIAKKLNLQRVGWIFTDLIPDDVTKGTVKHLRSADSYFLSAQECILAGHFQNVYPNACRLSTQGYFGSKFVTVCVTGDKDNQIHMEGYQVSNQCMALVNDNCLLPTRDAPELAFVRETTKDQYVPDVFYTEKDKFGNEIKKVARTLPVEYLLVDVPVSAPVEPKFTFNCTKDKNPFPIENRSIQGHIQDFQTLTNYLSQFTKAQFLLAAQDFHFILYIATMDMLPLKGSIDPLLEAINSKNSQAAIEWTNNDEWQTVEQLIAAQSSSASSQPSSSSNVSRQEASAGNGNDDITIVWSCSFCTFENPNGSGSCEMCGLPRHSG</sequence>
<feature type="domain" description="MPN" evidence="8">
    <location>
        <begin position="129"/>
        <end position="267"/>
    </location>
</feature>
<dbReference type="InterPro" id="IPR036443">
    <property type="entry name" value="Znf_RanBP2_sf"/>
</dbReference>
<proteinExistence type="inferred from homology"/>
<gene>
    <name evidence="9" type="primary">107368407</name>
</gene>
<evidence type="ECO:0000256" key="5">
    <source>
        <dbReference type="ARBA" id="ARBA00060618"/>
    </source>
</evidence>
<dbReference type="CDD" id="cd08061">
    <property type="entry name" value="MPN_NPL4"/>
    <property type="match status" value="1"/>
</dbReference>
<dbReference type="HOGENOM" id="CLU_017172_2_0_1"/>
<dbReference type="InterPro" id="IPR007717">
    <property type="entry name" value="NPL4_C"/>
</dbReference>
<evidence type="ECO:0000256" key="1">
    <source>
        <dbReference type="ARBA" id="ARBA00011025"/>
    </source>
</evidence>
<dbReference type="OrthoDB" id="10251089at2759"/>
<organism evidence="9 10">
    <name type="scientific">Tetranychus urticae</name>
    <name type="common">Two-spotted spider mite</name>
    <dbReference type="NCBI Taxonomy" id="32264"/>
    <lineage>
        <taxon>Eukaryota</taxon>
        <taxon>Metazoa</taxon>
        <taxon>Ecdysozoa</taxon>
        <taxon>Arthropoda</taxon>
        <taxon>Chelicerata</taxon>
        <taxon>Arachnida</taxon>
        <taxon>Acari</taxon>
        <taxon>Acariformes</taxon>
        <taxon>Trombidiformes</taxon>
        <taxon>Prostigmata</taxon>
        <taxon>Eleutherengona</taxon>
        <taxon>Raphignathae</taxon>
        <taxon>Tetranychoidea</taxon>
        <taxon>Tetranychidae</taxon>
        <taxon>Tetranychus</taxon>
    </lineage>
</organism>
<evidence type="ECO:0000256" key="3">
    <source>
        <dbReference type="ARBA" id="ARBA00022771"/>
    </source>
</evidence>
<dbReference type="PANTHER" id="PTHR12710">
    <property type="entry name" value="NUCLEAR PROTEIN LOCALIZATION 4"/>
    <property type="match status" value="1"/>
</dbReference>
<dbReference type="Pfam" id="PF05021">
    <property type="entry name" value="NPL4"/>
    <property type="match status" value="1"/>
</dbReference>
<dbReference type="InterPro" id="IPR016563">
    <property type="entry name" value="Npl4"/>
</dbReference>
<keyword evidence="2" id="KW-0479">Metal-binding</keyword>
<name>T1JQQ6_TETUR</name>
<evidence type="ECO:0000256" key="2">
    <source>
        <dbReference type="ARBA" id="ARBA00022723"/>
    </source>
</evidence>
<reference evidence="10" key="1">
    <citation type="submission" date="2011-08" db="EMBL/GenBank/DDBJ databases">
        <authorList>
            <person name="Rombauts S."/>
        </authorList>
    </citation>
    <scope>NUCLEOTIDE SEQUENCE</scope>
    <source>
        <strain evidence="10">London</strain>
    </source>
</reference>
<dbReference type="PROSITE" id="PS01358">
    <property type="entry name" value="ZF_RANBP2_1"/>
    <property type="match status" value="1"/>
</dbReference>
<evidence type="ECO:0000256" key="6">
    <source>
        <dbReference type="ARBA" id="ARBA00074519"/>
    </source>
</evidence>
<dbReference type="SUPFAM" id="SSF90209">
    <property type="entry name" value="Ran binding protein zinc finger-like"/>
    <property type="match status" value="1"/>
</dbReference>
<dbReference type="GO" id="GO:0008270">
    <property type="term" value="F:zinc ion binding"/>
    <property type="evidence" value="ECO:0007669"/>
    <property type="project" value="UniProtKB-KW"/>
</dbReference>
<dbReference type="eggNOG" id="KOG2834">
    <property type="taxonomic scope" value="Eukaryota"/>
</dbReference>
<dbReference type="AlphaFoldDB" id="T1JQQ6"/>
<dbReference type="GO" id="GO:0006511">
    <property type="term" value="P:ubiquitin-dependent protein catabolic process"/>
    <property type="evidence" value="ECO:0007669"/>
    <property type="project" value="InterPro"/>
</dbReference>
<dbReference type="KEGG" id="tut:107368407"/>
<comment type="pathway">
    <text evidence="5">Protein degradation; proteasomal ubiquitin-dependent pathway.</text>
</comment>
<comment type="similarity">
    <text evidence="1">Belongs to the NPL4 family.</text>
</comment>
<dbReference type="InterPro" id="IPR001876">
    <property type="entry name" value="Znf_RanBP2"/>
</dbReference>
<dbReference type="InterPro" id="IPR007716">
    <property type="entry name" value="NPL4_Zn-bd_put"/>
</dbReference>
<evidence type="ECO:0000256" key="4">
    <source>
        <dbReference type="ARBA" id="ARBA00022833"/>
    </source>
</evidence>
<evidence type="ECO:0000256" key="7">
    <source>
        <dbReference type="SAM" id="MobiDB-lite"/>
    </source>
</evidence>
<dbReference type="GO" id="GO:0043130">
    <property type="term" value="F:ubiquitin binding"/>
    <property type="evidence" value="ECO:0007669"/>
    <property type="project" value="TreeGrafter"/>
</dbReference>
<evidence type="ECO:0000313" key="9">
    <source>
        <dbReference type="EnsemblMetazoa" id="tetur01g04110.1"/>
    </source>
</evidence>
<keyword evidence="4" id="KW-0862">Zinc</keyword>
<dbReference type="STRING" id="32264.T1JQQ6"/>